<feature type="region of interest" description="Disordered" evidence="3">
    <location>
        <begin position="64"/>
        <end position="94"/>
    </location>
</feature>
<accession>A0A3G9IZR6</accession>
<dbReference type="OrthoDB" id="9795585at2"/>
<dbReference type="SUPFAM" id="SSF143120">
    <property type="entry name" value="YefM-like"/>
    <property type="match status" value="1"/>
</dbReference>
<dbReference type="Gene3D" id="3.40.1620.10">
    <property type="entry name" value="YefM-like domain"/>
    <property type="match status" value="1"/>
</dbReference>
<reference evidence="4 5" key="1">
    <citation type="submission" date="2018-11" db="EMBL/GenBank/DDBJ databases">
        <title>Complete genome sequence of Paenibacillus baekrokdamisoli strain KCTC 33723.</title>
        <authorList>
            <person name="Kang S.W."/>
            <person name="Lee K.C."/>
            <person name="Kim K.K."/>
            <person name="Kim J.S."/>
            <person name="Kim D.S."/>
            <person name="Ko S.H."/>
            <person name="Yang S.H."/>
            <person name="Lee J.S."/>
        </authorList>
    </citation>
    <scope>NUCLEOTIDE SEQUENCE [LARGE SCALE GENOMIC DNA]</scope>
    <source>
        <strain evidence="4 5">KCTC 33723</strain>
    </source>
</reference>
<dbReference type="EMBL" id="AP019308">
    <property type="protein sequence ID" value="BBH24437.1"/>
    <property type="molecule type" value="Genomic_DNA"/>
</dbReference>
<dbReference type="RefSeq" id="WP_125664643.1">
    <property type="nucleotide sequence ID" value="NZ_AP019308.1"/>
</dbReference>
<dbReference type="NCBIfam" id="TIGR01552">
    <property type="entry name" value="phd_fam"/>
    <property type="match status" value="1"/>
</dbReference>
<evidence type="ECO:0000313" key="5">
    <source>
        <dbReference type="Proteomes" id="UP000275368"/>
    </source>
</evidence>
<comment type="similarity">
    <text evidence="1 2">Belongs to the phD/YefM antitoxin family.</text>
</comment>
<gene>
    <name evidence="4" type="ORF">Back11_57820</name>
</gene>
<organism evidence="4 5">
    <name type="scientific">Paenibacillus baekrokdamisoli</name>
    <dbReference type="NCBI Taxonomy" id="1712516"/>
    <lineage>
        <taxon>Bacteria</taxon>
        <taxon>Bacillati</taxon>
        <taxon>Bacillota</taxon>
        <taxon>Bacilli</taxon>
        <taxon>Bacillales</taxon>
        <taxon>Paenibacillaceae</taxon>
        <taxon>Paenibacillus</taxon>
    </lineage>
</organism>
<evidence type="ECO:0000256" key="1">
    <source>
        <dbReference type="ARBA" id="ARBA00009981"/>
    </source>
</evidence>
<dbReference type="Pfam" id="PF02604">
    <property type="entry name" value="PhdYeFM_antitox"/>
    <property type="match status" value="1"/>
</dbReference>
<dbReference type="InterPro" id="IPR006442">
    <property type="entry name" value="Antitoxin_Phd/YefM"/>
</dbReference>
<sequence>MPIIKPISDLRNNFNYISEVCHTEGEPVFITKNGHEDLVVMSHALYEKQLAVIELYQKLAVAEKESSDPSVHRVDHSDLMSKLRSRINGEKPSD</sequence>
<proteinExistence type="inferred from homology"/>
<name>A0A3G9IZR6_9BACL</name>
<comment type="function">
    <text evidence="2">Antitoxin component of a type II toxin-antitoxin (TA) system.</text>
</comment>
<protein>
    <recommendedName>
        <fullName evidence="2">Antitoxin</fullName>
    </recommendedName>
</protein>
<dbReference type="AlphaFoldDB" id="A0A3G9IZR6"/>
<evidence type="ECO:0000313" key="4">
    <source>
        <dbReference type="EMBL" id="BBH24437.1"/>
    </source>
</evidence>
<evidence type="ECO:0000256" key="2">
    <source>
        <dbReference type="RuleBase" id="RU362080"/>
    </source>
</evidence>
<dbReference type="KEGG" id="pbk:Back11_57820"/>
<dbReference type="InterPro" id="IPR036165">
    <property type="entry name" value="YefM-like_sf"/>
</dbReference>
<dbReference type="Proteomes" id="UP000275368">
    <property type="component" value="Chromosome"/>
</dbReference>
<evidence type="ECO:0000256" key="3">
    <source>
        <dbReference type="SAM" id="MobiDB-lite"/>
    </source>
</evidence>
<keyword evidence="5" id="KW-1185">Reference proteome</keyword>